<sequence>MKSIWITALAKEQVSVMAITGTASQYGLAADGHFWTDDLGKMAWLGIREKLTDKNISLWVIAGKAEDLTPEVRYGLTLLSLTIRMERPDLSLLWVDTEDDKDKSDNSMLPTVFAGVPRIGITSNLLGAKLAAGANTAAKPSATEYRLSVHANPGFGVWFEVGPVTPQEWSGAMLAVAGGEIKAHGVGPSGTLPEKCVLEYPLRGMELSLGEKKYTGWAVANKMTGDSSYFVKVDGVPSGLLFGPLAEGDEVELYRVDM</sequence>
<gene>
    <name evidence="1" type="ORF">Q3M24_22630</name>
</gene>
<reference evidence="1" key="2">
    <citation type="submission" date="2024-06" db="EMBL/GenBank/DDBJ databases">
        <authorList>
            <person name="Plum-Jensen L.E."/>
            <person name="Schramm A."/>
            <person name="Marshall I.P.G."/>
        </authorList>
    </citation>
    <scope>NUCLEOTIDE SEQUENCE</scope>
    <source>
        <strain evidence="1">Rat1</strain>
    </source>
</reference>
<evidence type="ECO:0000313" key="1">
    <source>
        <dbReference type="EMBL" id="XCN73036.1"/>
    </source>
</evidence>
<dbReference type="KEGG" id="eaj:Q3M24_22630"/>
<dbReference type="AlphaFoldDB" id="A0AAU8LVX8"/>
<evidence type="ECO:0008006" key="2">
    <source>
        <dbReference type="Google" id="ProtNLM"/>
    </source>
</evidence>
<accession>A0AAU8LVX8</accession>
<protein>
    <recommendedName>
        <fullName evidence="2">DUF4430 domain-containing protein</fullName>
    </recommendedName>
</protein>
<proteinExistence type="predicted"/>
<reference evidence="1" key="1">
    <citation type="journal article" date="2024" name="Syst. Appl. Microbiol.">
        <title>First single-strain enrichments of Electrothrix cable bacteria, description of E. aestuarii sp. nov. and E. rattekaaiensis sp. nov., and proposal of a cable bacteria taxonomy following the rules of the SeqCode.</title>
        <authorList>
            <person name="Plum-Jensen L.E."/>
            <person name="Schramm A."/>
            <person name="Marshall I.P.G."/>
        </authorList>
    </citation>
    <scope>NUCLEOTIDE SEQUENCE</scope>
    <source>
        <strain evidence="1">Rat1</strain>
    </source>
</reference>
<organism evidence="1">
    <name type="scientific">Candidatus Electrothrix aestuarii</name>
    <dbReference type="NCBI Taxonomy" id="3062594"/>
    <lineage>
        <taxon>Bacteria</taxon>
        <taxon>Pseudomonadati</taxon>
        <taxon>Thermodesulfobacteriota</taxon>
        <taxon>Desulfobulbia</taxon>
        <taxon>Desulfobulbales</taxon>
        <taxon>Desulfobulbaceae</taxon>
        <taxon>Candidatus Electrothrix</taxon>
    </lineage>
</organism>
<name>A0AAU8LVX8_9BACT</name>
<dbReference type="EMBL" id="CP159373">
    <property type="protein sequence ID" value="XCN73036.1"/>
    <property type="molecule type" value="Genomic_DNA"/>
</dbReference>